<comment type="caution">
    <text evidence="2">The sequence shown here is derived from an EMBL/GenBank/DDBJ whole genome shotgun (WGS) entry which is preliminary data.</text>
</comment>
<dbReference type="GO" id="GO:0005886">
    <property type="term" value="C:plasma membrane"/>
    <property type="evidence" value="ECO:0007669"/>
    <property type="project" value="InterPro"/>
</dbReference>
<keyword evidence="3" id="KW-1185">Reference proteome</keyword>
<evidence type="ECO:0000256" key="1">
    <source>
        <dbReference type="SAM" id="MobiDB-lite"/>
    </source>
</evidence>
<dbReference type="AlphaFoldDB" id="A0A8S0T3Y6"/>
<accession>A0A8S0T3Y6</accession>
<name>A0A8S0T3Y6_OLEEU</name>
<dbReference type="Proteomes" id="UP000594638">
    <property type="component" value="Unassembled WGS sequence"/>
</dbReference>
<protein>
    <submittedName>
        <fullName evidence="2">Uncharacterized protein</fullName>
    </submittedName>
</protein>
<feature type="compositionally biased region" description="Basic and acidic residues" evidence="1">
    <location>
        <begin position="56"/>
        <end position="67"/>
    </location>
</feature>
<dbReference type="PANTHER" id="PTHR33929:SF1">
    <property type="entry name" value="MEMBRANE-ASSOCIATED KINASE REGULATOR 2-RELATED"/>
    <property type="match status" value="1"/>
</dbReference>
<reference evidence="2 3" key="1">
    <citation type="submission" date="2019-12" db="EMBL/GenBank/DDBJ databases">
        <authorList>
            <person name="Alioto T."/>
            <person name="Alioto T."/>
            <person name="Gomez Garrido J."/>
        </authorList>
    </citation>
    <scope>NUCLEOTIDE SEQUENCE [LARGE SCALE GENOMIC DNA]</scope>
</reference>
<proteinExistence type="predicted"/>
<sequence>MRLMGNQKPKKMVKKMRLYIQGNKFFFTKFKVEEVPLVSLFTRDSSSKGNNNDGVQKNEVEDKDSNEKNLTKEIVQKYLKNGEAFVYSHFKALWREIEDCWSFKLPRRKNQGRCSTNVVVCGNKGRRRRGNIKQCEKPETKD</sequence>
<gene>
    <name evidence="2" type="ORF">OLEA9_A046403</name>
</gene>
<dbReference type="OrthoDB" id="689803at2759"/>
<dbReference type="EMBL" id="CACTIH010005668">
    <property type="protein sequence ID" value="CAA3000072.1"/>
    <property type="molecule type" value="Genomic_DNA"/>
</dbReference>
<dbReference type="InterPro" id="IPR039619">
    <property type="entry name" value="MAKR2/5"/>
</dbReference>
<dbReference type="PANTHER" id="PTHR33929">
    <property type="entry name" value="MEMBRANE-ASSOCIATED KINASE REGULATOR 2-RELATED"/>
    <property type="match status" value="1"/>
</dbReference>
<evidence type="ECO:0000313" key="2">
    <source>
        <dbReference type="EMBL" id="CAA3000072.1"/>
    </source>
</evidence>
<feature type="compositionally biased region" description="Polar residues" evidence="1">
    <location>
        <begin position="43"/>
        <end position="55"/>
    </location>
</feature>
<evidence type="ECO:0000313" key="3">
    <source>
        <dbReference type="Proteomes" id="UP000594638"/>
    </source>
</evidence>
<organism evidence="2 3">
    <name type="scientific">Olea europaea subsp. europaea</name>
    <dbReference type="NCBI Taxonomy" id="158383"/>
    <lineage>
        <taxon>Eukaryota</taxon>
        <taxon>Viridiplantae</taxon>
        <taxon>Streptophyta</taxon>
        <taxon>Embryophyta</taxon>
        <taxon>Tracheophyta</taxon>
        <taxon>Spermatophyta</taxon>
        <taxon>Magnoliopsida</taxon>
        <taxon>eudicotyledons</taxon>
        <taxon>Gunneridae</taxon>
        <taxon>Pentapetalae</taxon>
        <taxon>asterids</taxon>
        <taxon>lamiids</taxon>
        <taxon>Lamiales</taxon>
        <taxon>Oleaceae</taxon>
        <taxon>Oleeae</taxon>
        <taxon>Olea</taxon>
    </lineage>
</organism>
<feature type="region of interest" description="Disordered" evidence="1">
    <location>
        <begin position="43"/>
        <end position="67"/>
    </location>
</feature>
<dbReference type="Gramene" id="OE9A046403T1">
    <property type="protein sequence ID" value="OE9A046403C1"/>
    <property type="gene ID" value="OE9A046403"/>
</dbReference>